<organism evidence="1 2">
    <name type="scientific">Nephila pilipes</name>
    <name type="common">Giant wood spider</name>
    <name type="synonym">Nephila maculata</name>
    <dbReference type="NCBI Taxonomy" id="299642"/>
    <lineage>
        <taxon>Eukaryota</taxon>
        <taxon>Metazoa</taxon>
        <taxon>Ecdysozoa</taxon>
        <taxon>Arthropoda</taxon>
        <taxon>Chelicerata</taxon>
        <taxon>Arachnida</taxon>
        <taxon>Araneae</taxon>
        <taxon>Araneomorphae</taxon>
        <taxon>Entelegynae</taxon>
        <taxon>Araneoidea</taxon>
        <taxon>Nephilidae</taxon>
        <taxon>Nephila</taxon>
    </lineage>
</organism>
<sequence length="99" mass="11568">MQKDDDELRPHMKKRFVKNLHKLLRLYEDQQLLKNRSQGKAMNYMQLAKASSHILTSGSLAGDLCMRYVSILLHLAHNPGNRKKIESEGAIMRMKLFRM</sequence>
<dbReference type="EMBL" id="BMAW01021269">
    <property type="protein sequence ID" value="GFT72169.1"/>
    <property type="molecule type" value="Genomic_DNA"/>
</dbReference>
<accession>A0A8X6PKH7</accession>
<gene>
    <name evidence="1" type="ORF">NPIL_22331</name>
</gene>
<evidence type="ECO:0000313" key="2">
    <source>
        <dbReference type="Proteomes" id="UP000887013"/>
    </source>
</evidence>
<comment type="caution">
    <text evidence="1">The sequence shown here is derived from an EMBL/GenBank/DDBJ whole genome shotgun (WGS) entry which is preliminary data.</text>
</comment>
<name>A0A8X6PKH7_NEPPI</name>
<protein>
    <submittedName>
        <fullName evidence="1">Uncharacterized protein</fullName>
    </submittedName>
</protein>
<dbReference type="Proteomes" id="UP000887013">
    <property type="component" value="Unassembled WGS sequence"/>
</dbReference>
<dbReference type="AlphaFoldDB" id="A0A8X6PKH7"/>
<keyword evidence="2" id="KW-1185">Reference proteome</keyword>
<proteinExistence type="predicted"/>
<reference evidence="1" key="1">
    <citation type="submission" date="2020-08" db="EMBL/GenBank/DDBJ databases">
        <title>Multicomponent nature underlies the extraordinary mechanical properties of spider dragline silk.</title>
        <authorList>
            <person name="Kono N."/>
            <person name="Nakamura H."/>
            <person name="Mori M."/>
            <person name="Yoshida Y."/>
            <person name="Ohtoshi R."/>
            <person name="Malay A.D."/>
            <person name="Moran D.A.P."/>
            <person name="Tomita M."/>
            <person name="Numata K."/>
            <person name="Arakawa K."/>
        </authorList>
    </citation>
    <scope>NUCLEOTIDE SEQUENCE</scope>
</reference>
<evidence type="ECO:0000313" key="1">
    <source>
        <dbReference type="EMBL" id="GFT72169.1"/>
    </source>
</evidence>